<dbReference type="AlphaFoldDB" id="X0U2E2"/>
<dbReference type="EMBL" id="BARS01027540">
    <property type="protein sequence ID" value="GAF99719.1"/>
    <property type="molecule type" value="Genomic_DNA"/>
</dbReference>
<accession>X0U2E2</accession>
<sequence length="122" mass="14623">MCCYLFRFAYHFIFGIKEDNSKNVKKINNKQLYQVYFKIRGKEYKFAFKPSRLPNNISTIVGVNKENTENEILYDITEEAMPYLNYTNDCIKQELCEIYDEYDYIVIEKTSGEIIKKSYTDK</sequence>
<proteinExistence type="predicted"/>
<reference evidence="1" key="1">
    <citation type="journal article" date="2014" name="Front. Microbiol.">
        <title>High frequency of phylogenetically diverse reductive dehalogenase-homologous genes in deep subseafloor sedimentary metagenomes.</title>
        <authorList>
            <person name="Kawai M."/>
            <person name="Futagami T."/>
            <person name="Toyoda A."/>
            <person name="Takaki Y."/>
            <person name="Nishi S."/>
            <person name="Hori S."/>
            <person name="Arai W."/>
            <person name="Tsubouchi T."/>
            <person name="Morono Y."/>
            <person name="Uchiyama I."/>
            <person name="Ito T."/>
            <person name="Fujiyama A."/>
            <person name="Inagaki F."/>
            <person name="Takami H."/>
        </authorList>
    </citation>
    <scope>NUCLEOTIDE SEQUENCE</scope>
    <source>
        <strain evidence="1">Expedition CK06-06</strain>
    </source>
</reference>
<evidence type="ECO:0000313" key="1">
    <source>
        <dbReference type="EMBL" id="GAF99719.1"/>
    </source>
</evidence>
<gene>
    <name evidence="1" type="ORF">S01H1_43239</name>
</gene>
<protein>
    <submittedName>
        <fullName evidence="1">Uncharacterized protein</fullName>
    </submittedName>
</protein>
<organism evidence="1">
    <name type="scientific">marine sediment metagenome</name>
    <dbReference type="NCBI Taxonomy" id="412755"/>
    <lineage>
        <taxon>unclassified sequences</taxon>
        <taxon>metagenomes</taxon>
        <taxon>ecological metagenomes</taxon>
    </lineage>
</organism>
<comment type="caution">
    <text evidence="1">The sequence shown here is derived from an EMBL/GenBank/DDBJ whole genome shotgun (WGS) entry which is preliminary data.</text>
</comment>
<name>X0U2E2_9ZZZZ</name>